<keyword evidence="2" id="KW-0342">GTP-binding</keyword>
<dbReference type="PANTHER" id="PTHR45709">
    <property type="entry name" value="LARGE SUBUNIT GTPASE 1 HOMOLOG-RELATED"/>
    <property type="match status" value="1"/>
</dbReference>
<dbReference type="SUPFAM" id="SSF52540">
    <property type="entry name" value="P-loop containing nucleoside triphosphate hydrolases"/>
    <property type="match status" value="1"/>
</dbReference>
<dbReference type="PRINTS" id="PR00326">
    <property type="entry name" value="GTP1OBG"/>
</dbReference>
<dbReference type="Pfam" id="PF01926">
    <property type="entry name" value="MMR_HSR1"/>
    <property type="match status" value="1"/>
</dbReference>
<sequence length="358" mass="40813">MILVLNKVDISRPEHAVAWKYYFTSRFPNIQVVLFTNFPKDPETVKENASKGKVMSRVHRKKGGFMCYGAKEFLEACQICFPQKNFENWKWKVESETLDKFDDSRHDVKDFDSLYKEWESEKTQNKFLTIGIVGYPNVGKSSFLNGLKGRKVASVSKTPGHTKYFQTIFITNDVVLCDCPGLVFPSTMDKQFQIVSGLFPISQVREPYTSVGFIAERINLVDLLKLKHLSGESQTWSAWTICEAWAKLRGFRVAKSGRLDAYRAANHLLRLATTGKINIYSTPPGYSLSEYQYIEEPETINLYAKLKKYSNTVASSAQGFRTNAHLDVPEEELDERTSTADADARISLSNRFSVLRVD</sequence>
<evidence type="ECO:0000256" key="2">
    <source>
        <dbReference type="ARBA" id="ARBA00023134"/>
    </source>
</evidence>
<dbReference type="GO" id="GO:0003924">
    <property type="term" value="F:GTPase activity"/>
    <property type="evidence" value="ECO:0007669"/>
    <property type="project" value="InterPro"/>
</dbReference>
<evidence type="ECO:0000256" key="4">
    <source>
        <dbReference type="ARBA" id="ARBA00039902"/>
    </source>
</evidence>
<dbReference type="PANTHER" id="PTHR45709:SF3">
    <property type="entry name" value="GUANINE NUCLEOTIDE-BINDING PROTEIN-LIKE 1"/>
    <property type="match status" value="1"/>
</dbReference>
<evidence type="ECO:0000256" key="1">
    <source>
        <dbReference type="ARBA" id="ARBA00022741"/>
    </source>
</evidence>
<dbReference type="EMBL" id="JWZT01000567">
    <property type="protein sequence ID" value="KII74079.1"/>
    <property type="molecule type" value="Genomic_DNA"/>
</dbReference>
<accession>A0A0C2J8D5</accession>
<proteinExistence type="predicted"/>
<feature type="domain" description="G" evidence="5">
    <location>
        <begin position="129"/>
        <end position="190"/>
    </location>
</feature>
<dbReference type="OMA" id="WTICEAW"/>
<dbReference type="Proteomes" id="UP000031668">
    <property type="component" value="Unassembled WGS sequence"/>
</dbReference>
<name>A0A0C2J8D5_THEKT</name>
<evidence type="ECO:0000256" key="3">
    <source>
        <dbReference type="ARBA" id="ARBA00037770"/>
    </source>
</evidence>
<keyword evidence="1" id="KW-0547">Nucleotide-binding</keyword>
<dbReference type="Gene3D" id="3.40.50.300">
    <property type="entry name" value="P-loop containing nucleotide triphosphate hydrolases"/>
    <property type="match status" value="1"/>
</dbReference>
<evidence type="ECO:0000259" key="5">
    <source>
        <dbReference type="Pfam" id="PF01926"/>
    </source>
</evidence>
<evidence type="ECO:0000313" key="6">
    <source>
        <dbReference type="EMBL" id="KII74079.1"/>
    </source>
</evidence>
<reference evidence="6 7" key="1">
    <citation type="journal article" date="2014" name="Genome Biol. Evol.">
        <title>The genome of the myxosporean Thelohanellus kitauei shows adaptations to nutrient acquisition within its fish host.</title>
        <authorList>
            <person name="Yang Y."/>
            <person name="Xiong J."/>
            <person name="Zhou Z."/>
            <person name="Huo F."/>
            <person name="Miao W."/>
            <person name="Ran C."/>
            <person name="Liu Y."/>
            <person name="Zhang J."/>
            <person name="Feng J."/>
            <person name="Wang M."/>
            <person name="Wang M."/>
            <person name="Wang L."/>
            <person name="Yao B."/>
        </authorList>
    </citation>
    <scope>NUCLEOTIDE SEQUENCE [LARGE SCALE GENOMIC DNA]</scope>
    <source>
        <strain evidence="6">Wuqing</strain>
    </source>
</reference>
<organism evidence="6 7">
    <name type="scientific">Thelohanellus kitauei</name>
    <name type="common">Myxosporean</name>
    <dbReference type="NCBI Taxonomy" id="669202"/>
    <lineage>
        <taxon>Eukaryota</taxon>
        <taxon>Metazoa</taxon>
        <taxon>Cnidaria</taxon>
        <taxon>Myxozoa</taxon>
        <taxon>Myxosporea</taxon>
        <taxon>Bivalvulida</taxon>
        <taxon>Platysporina</taxon>
        <taxon>Myxobolidae</taxon>
        <taxon>Thelohanellus</taxon>
    </lineage>
</organism>
<comment type="function">
    <text evidence="3">Possible regulatory or functional link with the histocompatibility cluster.</text>
</comment>
<gene>
    <name evidence="6" type="ORF">RF11_00065</name>
</gene>
<keyword evidence="7" id="KW-1185">Reference proteome</keyword>
<evidence type="ECO:0000313" key="7">
    <source>
        <dbReference type="Proteomes" id="UP000031668"/>
    </source>
</evidence>
<dbReference type="OrthoDB" id="391988at2759"/>
<dbReference type="InterPro" id="IPR006073">
    <property type="entry name" value="GTP-bd"/>
</dbReference>
<comment type="caution">
    <text evidence="6">The sequence shown here is derived from an EMBL/GenBank/DDBJ whole genome shotgun (WGS) entry which is preliminary data.</text>
</comment>
<dbReference type="AlphaFoldDB" id="A0A0C2J8D5"/>
<dbReference type="GO" id="GO:0005525">
    <property type="term" value="F:GTP binding"/>
    <property type="evidence" value="ECO:0007669"/>
    <property type="project" value="UniProtKB-KW"/>
</dbReference>
<dbReference type="InterPro" id="IPR027417">
    <property type="entry name" value="P-loop_NTPase"/>
</dbReference>
<protein>
    <recommendedName>
        <fullName evidence="4">Guanine nucleotide-binding protein-like 1</fullName>
    </recommendedName>
</protein>
<dbReference type="InterPro" id="IPR043358">
    <property type="entry name" value="GNL1-like"/>
</dbReference>